<evidence type="ECO:0000256" key="2">
    <source>
        <dbReference type="ARBA" id="ARBA00023002"/>
    </source>
</evidence>
<dbReference type="SUPFAM" id="SSF51735">
    <property type="entry name" value="NAD(P)-binding Rossmann-fold domains"/>
    <property type="match status" value="1"/>
</dbReference>
<protein>
    <submittedName>
        <fullName evidence="3">Short-chain dehydrogenase/reductase SDR</fullName>
    </submittedName>
</protein>
<gene>
    <name evidence="3" type="ORF">M427DRAFT_56313</name>
</gene>
<dbReference type="EMBL" id="KQ965758">
    <property type="protein sequence ID" value="KXS16021.1"/>
    <property type="molecule type" value="Genomic_DNA"/>
</dbReference>
<dbReference type="Gene3D" id="3.40.50.720">
    <property type="entry name" value="NAD(P)-binding Rossmann-like Domain"/>
    <property type="match status" value="1"/>
</dbReference>
<sequence>MSGLASELKIEGKRGIVTGGSKGIGRAAAELLVKDGASVAICGRNQADLDGAVKDLQGLAKKGAKVTGAVLDVSDGAALKQWIDSVATEFGGLDFVVANVSALEAGQTIDAWKKAFEVDMLHTVSCCDTALPYLSKSSGASVVSVSSVSGREVDFMAGGPYGPMKAALIHYMSSMAFKHAKSGLNGTPVRFNTVSPGNTYFEGGVWQNIERGNPELFKTALGLNPTGRMATAKEVGNAIAFLVSDAASFISGTNIVVDGALTRGVQF</sequence>
<dbReference type="GO" id="GO:0016491">
    <property type="term" value="F:oxidoreductase activity"/>
    <property type="evidence" value="ECO:0007669"/>
    <property type="project" value="UniProtKB-KW"/>
</dbReference>
<organism evidence="3 4">
    <name type="scientific">Gonapodya prolifera (strain JEL478)</name>
    <name type="common">Monoblepharis prolifera</name>
    <dbReference type="NCBI Taxonomy" id="1344416"/>
    <lineage>
        <taxon>Eukaryota</taxon>
        <taxon>Fungi</taxon>
        <taxon>Fungi incertae sedis</taxon>
        <taxon>Chytridiomycota</taxon>
        <taxon>Chytridiomycota incertae sedis</taxon>
        <taxon>Monoblepharidomycetes</taxon>
        <taxon>Monoblepharidales</taxon>
        <taxon>Gonapodyaceae</taxon>
        <taxon>Gonapodya</taxon>
    </lineage>
</organism>
<dbReference type="CDD" id="cd05233">
    <property type="entry name" value="SDR_c"/>
    <property type="match status" value="1"/>
</dbReference>
<comment type="similarity">
    <text evidence="1">Belongs to the short-chain dehydrogenases/reductases (SDR) family.</text>
</comment>
<evidence type="ECO:0000313" key="3">
    <source>
        <dbReference type="EMBL" id="KXS16021.1"/>
    </source>
</evidence>
<dbReference type="PANTHER" id="PTHR43943">
    <property type="entry name" value="DEHYDROGENASE/REDUCTASE (SDR FAMILY) MEMBER 4"/>
    <property type="match status" value="1"/>
</dbReference>
<dbReference type="OrthoDB" id="15140at2759"/>
<reference evidence="3 4" key="1">
    <citation type="journal article" date="2015" name="Genome Biol. Evol.">
        <title>Phylogenomic analyses indicate that early fungi evolved digesting cell walls of algal ancestors of land plants.</title>
        <authorList>
            <person name="Chang Y."/>
            <person name="Wang S."/>
            <person name="Sekimoto S."/>
            <person name="Aerts A.L."/>
            <person name="Choi C."/>
            <person name="Clum A."/>
            <person name="LaButti K.M."/>
            <person name="Lindquist E.A."/>
            <person name="Yee Ngan C."/>
            <person name="Ohm R.A."/>
            <person name="Salamov A.A."/>
            <person name="Grigoriev I.V."/>
            <person name="Spatafora J.W."/>
            <person name="Berbee M.L."/>
        </authorList>
    </citation>
    <scope>NUCLEOTIDE SEQUENCE [LARGE SCALE GENOMIC DNA]</scope>
    <source>
        <strain evidence="3 4">JEL478</strain>
    </source>
</reference>
<dbReference type="PANTHER" id="PTHR43943:SF17">
    <property type="entry name" value="3-PHENYLPROPIONATE-DIHYDRODIOL_CINNAMIC ACID-DIHYDRODIOL DEHYDROGENASE"/>
    <property type="match status" value="1"/>
</dbReference>
<dbReference type="Proteomes" id="UP000070544">
    <property type="component" value="Unassembled WGS sequence"/>
</dbReference>
<keyword evidence="4" id="KW-1185">Reference proteome</keyword>
<dbReference type="AlphaFoldDB" id="A0A139AGT2"/>
<dbReference type="PRINTS" id="PR00081">
    <property type="entry name" value="GDHRDH"/>
</dbReference>
<dbReference type="OMA" id="QWERGFA"/>
<dbReference type="STRING" id="1344416.A0A139AGT2"/>
<dbReference type="InterPro" id="IPR036291">
    <property type="entry name" value="NAD(P)-bd_dom_sf"/>
</dbReference>
<evidence type="ECO:0000313" key="4">
    <source>
        <dbReference type="Proteomes" id="UP000070544"/>
    </source>
</evidence>
<proteinExistence type="inferred from homology"/>
<evidence type="ECO:0000256" key="1">
    <source>
        <dbReference type="ARBA" id="ARBA00006484"/>
    </source>
</evidence>
<accession>A0A139AGT2</accession>
<dbReference type="Pfam" id="PF13561">
    <property type="entry name" value="adh_short_C2"/>
    <property type="match status" value="1"/>
</dbReference>
<keyword evidence="2" id="KW-0560">Oxidoreductase</keyword>
<name>A0A139AGT2_GONPJ</name>
<dbReference type="InterPro" id="IPR002347">
    <property type="entry name" value="SDR_fam"/>
</dbReference>